<dbReference type="PROSITE" id="PS51387">
    <property type="entry name" value="FAD_PCMH"/>
    <property type="match status" value="1"/>
</dbReference>
<keyword evidence="2" id="KW-0560">Oxidoreductase</keyword>
<dbReference type="GO" id="GO:0071949">
    <property type="term" value="F:FAD binding"/>
    <property type="evidence" value="ECO:0007669"/>
    <property type="project" value="InterPro"/>
</dbReference>
<dbReference type="PANTHER" id="PTHR13878:SF91">
    <property type="entry name" value="FAD BINDING DOMAIN PROTEIN (AFU_ORTHOLOGUE AFUA_6G12070)-RELATED"/>
    <property type="match status" value="1"/>
</dbReference>
<feature type="signal peptide" evidence="3">
    <location>
        <begin position="1"/>
        <end position="20"/>
    </location>
</feature>
<dbReference type="InterPro" id="IPR012951">
    <property type="entry name" value="BBE"/>
</dbReference>
<reference evidence="5" key="1">
    <citation type="journal article" date="2020" name="Stud. Mycol.">
        <title>101 Dothideomycetes genomes: a test case for predicting lifestyles and emergence of pathogens.</title>
        <authorList>
            <person name="Haridas S."/>
            <person name="Albert R."/>
            <person name="Binder M."/>
            <person name="Bloem J."/>
            <person name="Labutti K."/>
            <person name="Salamov A."/>
            <person name="Andreopoulos B."/>
            <person name="Baker S."/>
            <person name="Barry K."/>
            <person name="Bills G."/>
            <person name="Bluhm B."/>
            <person name="Cannon C."/>
            <person name="Castanera R."/>
            <person name="Culley D."/>
            <person name="Daum C."/>
            <person name="Ezra D."/>
            <person name="Gonzalez J."/>
            <person name="Henrissat B."/>
            <person name="Kuo A."/>
            <person name="Liang C."/>
            <person name="Lipzen A."/>
            <person name="Lutzoni F."/>
            <person name="Magnuson J."/>
            <person name="Mondo S."/>
            <person name="Nolan M."/>
            <person name="Ohm R."/>
            <person name="Pangilinan J."/>
            <person name="Park H.-J."/>
            <person name="Ramirez L."/>
            <person name="Alfaro M."/>
            <person name="Sun H."/>
            <person name="Tritt A."/>
            <person name="Yoshinaga Y."/>
            <person name="Zwiers L.-H."/>
            <person name="Turgeon B."/>
            <person name="Goodwin S."/>
            <person name="Spatafora J."/>
            <person name="Crous P."/>
            <person name="Grigoriev I."/>
        </authorList>
    </citation>
    <scope>NUCLEOTIDE SEQUENCE</scope>
    <source>
        <strain evidence="5">CBS 116435</strain>
    </source>
</reference>
<dbReference type="InterPro" id="IPR016169">
    <property type="entry name" value="FAD-bd_PCMH_sub2"/>
</dbReference>
<keyword evidence="6" id="KW-1185">Reference proteome</keyword>
<dbReference type="Gene3D" id="3.30.465.10">
    <property type="match status" value="2"/>
</dbReference>
<dbReference type="AlphaFoldDB" id="A0A9P4UQ84"/>
<dbReference type="SUPFAM" id="SSF56176">
    <property type="entry name" value="FAD-binding/transporter-associated domain-like"/>
    <property type="match status" value="1"/>
</dbReference>
<dbReference type="InterPro" id="IPR036318">
    <property type="entry name" value="FAD-bd_PCMH-like_sf"/>
</dbReference>
<dbReference type="InterPro" id="IPR016166">
    <property type="entry name" value="FAD-bd_PCMH"/>
</dbReference>
<dbReference type="Proteomes" id="UP000799441">
    <property type="component" value="Unassembled WGS sequence"/>
</dbReference>
<feature type="chain" id="PRO_5040419274" evidence="3">
    <location>
        <begin position="21"/>
        <end position="601"/>
    </location>
</feature>
<evidence type="ECO:0000313" key="6">
    <source>
        <dbReference type="Proteomes" id="UP000799441"/>
    </source>
</evidence>
<gene>
    <name evidence="5" type="ORF">K431DRAFT_285064</name>
</gene>
<protein>
    <submittedName>
        <fullName evidence="5">FAD-binding domain-containing protein</fullName>
    </submittedName>
</protein>
<proteinExistence type="inferred from homology"/>
<evidence type="ECO:0000313" key="5">
    <source>
        <dbReference type="EMBL" id="KAF2721231.1"/>
    </source>
</evidence>
<dbReference type="OrthoDB" id="9983560at2759"/>
<evidence type="ECO:0000256" key="1">
    <source>
        <dbReference type="ARBA" id="ARBA00005466"/>
    </source>
</evidence>
<evidence type="ECO:0000256" key="2">
    <source>
        <dbReference type="ARBA" id="ARBA00023002"/>
    </source>
</evidence>
<dbReference type="GO" id="GO:0016491">
    <property type="term" value="F:oxidoreductase activity"/>
    <property type="evidence" value="ECO:0007669"/>
    <property type="project" value="UniProtKB-KW"/>
</dbReference>
<evidence type="ECO:0000256" key="3">
    <source>
        <dbReference type="SAM" id="SignalP"/>
    </source>
</evidence>
<dbReference type="InterPro" id="IPR050432">
    <property type="entry name" value="FAD-linked_Oxidoreductases_BP"/>
</dbReference>
<comment type="caution">
    <text evidence="5">The sequence shown here is derived from an EMBL/GenBank/DDBJ whole genome shotgun (WGS) entry which is preliminary data.</text>
</comment>
<accession>A0A9P4UQ84</accession>
<dbReference type="InterPro" id="IPR006094">
    <property type="entry name" value="Oxid_FAD_bind_N"/>
</dbReference>
<feature type="domain" description="FAD-binding PCMH-type" evidence="4">
    <location>
        <begin position="121"/>
        <end position="303"/>
    </location>
</feature>
<dbReference type="Pfam" id="PF08031">
    <property type="entry name" value="BBE"/>
    <property type="match status" value="1"/>
</dbReference>
<dbReference type="PANTHER" id="PTHR13878">
    <property type="entry name" value="GULONOLACTONE OXIDASE"/>
    <property type="match status" value="1"/>
</dbReference>
<dbReference type="Pfam" id="PF01565">
    <property type="entry name" value="FAD_binding_4"/>
    <property type="match status" value="1"/>
</dbReference>
<name>A0A9P4UQ84_9PEZI</name>
<comment type="similarity">
    <text evidence="1">Belongs to the oxygen-dependent FAD-linked oxidoreductase family.</text>
</comment>
<sequence>MFWHTTAAVAVLYSAAVTYASDNTTAHRKCRCVPSEPCWPSQSEWAALNTSTNGQLILDVPPAQPCYPGPSYNASQCALVDAQWTNASFQQESPVGYACPLFADCPPVNASAGQTPGSCSLGSAPVYTVNATCVAEVQAGIAFARMHHIRLVVRDTGHDLLGRSTGFGGLQIWIRYLRTGITFHEQFRQEGSKWEGSAFTIGGGYVWKDVYPEAASRGTIVVGGGTPSVGCLGGWMQGGGHSPATHDYGLGADQVLQAKVVLADGSVVTVSPSENTDLFFAIRGGGPGTYGIVVETTVKAWPTTSVVAQTLVFAPLTNANQSSFLDALADIYESYPSVSDAGWSGFGSWGVNSALPIFGNFSTGYAHSVANFRQSLNSSKHSFQPLIDKLAAKNGTALYVSVTYSEVPTYVEYYNAFSGVEPPAGSLSQLGSRFLDARHLKGNRSLLLDTLNVVAGEPGQYTINAVELLGGRTSRIAQDGNPTTASLPVSGLNPAWREMVLHHIVARGWADNTPQDVVQGINHDITYVKEAALKKLAPSTGCYMNEANRLNPDWQRDFYGKHYRQLLEVKGKYDRHHLFYCPTCVGSEYWEQTASGQLCRA</sequence>
<evidence type="ECO:0000259" key="4">
    <source>
        <dbReference type="PROSITE" id="PS51387"/>
    </source>
</evidence>
<dbReference type="EMBL" id="MU003792">
    <property type="protein sequence ID" value="KAF2721231.1"/>
    <property type="molecule type" value="Genomic_DNA"/>
</dbReference>
<keyword evidence="3" id="KW-0732">Signal</keyword>
<organism evidence="5 6">
    <name type="scientific">Polychaeton citri CBS 116435</name>
    <dbReference type="NCBI Taxonomy" id="1314669"/>
    <lineage>
        <taxon>Eukaryota</taxon>
        <taxon>Fungi</taxon>
        <taxon>Dikarya</taxon>
        <taxon>Ascomycota</taxon>
        <taxon>Pezizomycotina</taxon>
        <taxon>Dothideomycetes</taxon>
        <taxon>Dothideomycetidae</taxon>
        <taxon>Capnodiales</taxon>
        <taxon>Capnodiaceae</taxon>
        <taxon>Polychaeton</taxon>
    </lineage>
</organism>